<reference evidence="1 2" key="1">
    <citation type="journal article" date="2020" name="Syst. Appl. Microbiol.">
        <title>Alienimonas chondri sp. nov., a novel planctomycete isolated from the biofilm of the red alga Chondrus crispus.</title>
        <authorList>
            <person name="Vitorino I."/>
            <person name="Albuquerque L."/>
            <person name="Wiegand S."/>
            <person name="Kallscheuer N."/>
            <person name="da Costa M.S."/>
            <person name="Lobo-da-Cunha A."/>
            <person name="Jogler C."/>
            <person name="Lage O.M."/>
        </authorList>
    </citation>
    <scope>NUCLEOTIDE SEQUENCE [LARGE SCALE GENOMIC DNA]</scope>
    <source>
        <strain evidence="1 2">LzC2</strain>
    </source>
</reference>
<evidence type="ECO:0000313" key="1">
    <source>
        <dbReference type="EMBL" id="NNJ27844.1"/>
    </source>
</evidence>
<protein>
    <submittedName>
        <fullName evidence="1">Uncharacterized protein</fullName>
    </submittedName>
</protein>
<proteinExistence type="predicted"/>
<dbReference type="RefSeq" id="WP_171189751.1">
    <property type="nucleotide sequence ID" value="NZ_WTPX01000215.1"/>
</dbReference>
<comment type="caution">
    <text evidence="1">The sequence shown here is derived from an EMBL/GenBank/DDBJ whole genome shotgun (WGS) entry which is preliminary data.</text>
</comment>
<dbReference type="Proteomes" id="UP000609651">
    <property type="component" value="Unassembled WGS sequence"/>
</dbReference>
<name>A0ABX1VJB8_9PLAN</name>
<dbReference type="EMBL" id="WTPX01000215">
    <property type="protein sequence ID" value="NNJ27844.1"/>
    <property type="molecule type" value="Genomic_DNA"/>
</dbReference>
<organism evidence="1 2">
    <name type="scientific">Alienimonas chondri</name>
    <dbReference type="NCBI Taxonomy" id="2681879"/>
    <lineage>
        <taxon>Bacteria</taxon>
        <taxon>Pseudomonadati</taxon>
        <taxon>Planctomycetota</taxon>
        <taxon>Planctomycetia</taxon>
        <taxon>Planctomycetales</taxon>
        <taxon>Planctomycetaceae</taxon>
        <taxon>Alienimonas</taxon>
    </lineage>
</organism>
<accession>A0ABX1VJB8</accession>
<evidence type="ECO:0000313" key="2">
    <source>
        <dbReference type="Proteomes" id="UP000609651"/>
    </source>
</evidence>
<gene>
    <name evidence="1" type="ORF">LzC2_39540</name>
</gene>
<sequence>MPDSPAPPTDRPVRLAVVGGARWALWWTDELANDPRFDLQSQEEPDVILRCDAGRVTVEVPHGPDAEALPFRPARFTAAFDAARTALAQLGGSPVDFTLIEHTQTPLGSLEEHGTALDRLEARLDELLALSDWKQPRVAHAARIERGKEVTFRVSLTDDATGGTASIEIVRGAAVRWQSGWSLRTPAGAYCDQGTRDGTLTTREPAGELAARPWTGQESSPLEALHAWVARGETWPVTAEQTKAVAALREAIDKAIPPSPPGERGRG</sequence>
<keyword evidence="2" id="KW-1185">Reference proteome</keyword>